<proteinExistence type="predicted"/>
<dbReference type="Proteomes" id="UP000230706">
    <property type="component" value="Unassembled WGS sequence"/>
</dbReference>
<name>A0A2H0UIM1_9BACT</name>
<protein>
    <recommendedName>
        <fullName evidence="3">SHS2 domain-containing protein</fullName>
    </recommendedName>
</protein>
<evidence type="ECO:0000313" key="2">
    <source>
        <dbReference type="Proteomes" id="UP000230706"/>
    </source>
</evidence>
<evidence type="ECO:0008006" key="3">
    <source>
        <dbReference type="Google" id="ProtNLM"/>
    </source>
</evidence>
<organism evidence="1 2">
    <name type="scientific">Candidatus Kaiserbacteria bacterium CG10_big_fil_rev_8_21_14_0_10_43_70</name>
    <dbReference type="NCBI Taxonomy" id="1974605"/>
    <lineage>
        <taxon>Bacteria</taxon>
        <taxon>Candidatus Kaiseribacteriota</taxon>
    </lineage>
</organism>
<accession>A0A2H0UIM1</accession>
<reference evidence="2" key="1">
    <citation type="submission" date="2017-09" db="EMBL/GenBank/DDBJ databases">
        <title>Depth-based differentiation of microbial function through sediment-hosted aquifers and enrichment of novel symbionts in the deep terrestrial subsurface.</title>
        <authorList>
            <person name="Probst A.J."/>
            <person name="Ladd B."/>
            <person name="Jarett J.K."/>
            <person name="Geller-Mcgrath D.E."/>
            <person name="Sieber C.M.K."/>
            <person name="Emerson J.B."/>
            <person name="Anantharaman K."/>
            <person name="Thomas B.C."/>
            <person name="Malmstrom R."/>
            <person name="Stieglmeier M."/>
            <person name="Klingl A."/>
            <person name="Woyke T."/>
            <person name="Ryan C.M."/>
            <person name="Banfield J.F."/>
        </authorList>
    </citation>
    <scope>NUCLEOTIDE SEQUENCE [LARGE SCALE GENOMIC DNA]</scope>
</reference>
<dbReference type="AlphaFoldDB" id="A0A2H0UIM1"/>
<gene>
    <name evidence="1" type="ORF">COU13_02035</name>
</gene>
<evidence type="ECO:0000313" key="1">
    <source>
        <dbReference type="EMBL" id="PIR86247.1"/>
    </source>
</evidence>
<sequence>MSISFLSKLRPGKFMAVFDVGSGSVAGAVIELRGEKPVLIHTSFRSHIPYEERSNEQLASAIVQKVEEVGRRLLDNHAKGGVSRKGIHECLTVVHVPWIDSITHNLEAPLKEESEILEEMILQLSQKAFAQSNEGNSKEVFEKSIVRVELNGYPTSAPLKKIAKQIGVVVLETQIFGNMKKQITDRIVNMLPGVQPVFRSSTLIDSTLMRRRAPESAHFTIADITSEATSITVIRRGAISEQKTVPIGYRSITRAVSKERGSSVDDIQSRIRMLMKGECSTDECRSLEASMDAVGSQFTQEFGNIFSEISKSKKLPNTLVMHCHPDLSNWFTKFFTRLDFAQFTETTRPFLVGEISLKSIAEYVIFMPGNALDSGIATSCAFLYTGKDDKVGNLET</sequence>
<dbReference type="EMBL" id="PFBF01000044">
    <property type="protein sequence ID" value="PIR86247.1"/>
    <property type="molecule type" value="Genomic_DNA"/>
</dbReference>
<comment type="caution">
    <text evidence="1">The sequence shown here is derived from an EMBL/GenBank/DDBJ whole genome shotgun (WGS) entry which is preliminary data.</text>
</comment>